<accession>A0A2M4DFE6</accession>
<proteinExistence type="predicted"/>
<name>A0A2M4DFE6_ANODA</name>
<dbReference type="EMBL" id="GGFL01012132">
    <property type="protein sequence ID" value="MBW76310.1"/>
    <property type="molecule type" value="Transcribed_RNA"/>
</dbReference>
<reference evidence="2" key="1">
    <citation type="submission" date="2018-01" db="EMBL/GenBank/DDBJ databases">
        <title>An insight into the sialome of Amazonian anophelines.</title>
        <authorList>
            <person name="Ribeiro J.M."/>
            <person name="Scarpassa V."/>
            <person name="Calvo E."/>
        </authorList>
    </citation>
    <scope>NUCLEOTIDE SEQUENCE</scope>
</reference>
<feature type="chain" id="PRO_5014837643" evidence="1">
    <location>
        <begin position="19"/>
        <end position="223"/>
    </location>
</feature>
<feature type="signal peptide" evidence="1">
    <location>
        <begin position="1"/>
        <end position="18"/>
    </location>
</feature>
<evidence type="ECO:0000313" key="2">
    <source>
        <dbReference type="EMBL" id="MBW76310.1"/>
    </source>
</evidence>
<keyword evidence="1" id="KW-0732">Signal</keyword>
<organism evidence="2">
    <name type="scientific">Anopheles darlingi</name>
    <name type="common">Mosquito</name>
    <dbReference type="NCBI Taxonomy" id="43151"/>
    <lineage>
        <taxon>Eukaryota</taxon>
        <taxon>Metazoa</taxon>
        <taxon>Ecdysozoa</taxon>
        <taxon>Arthropoda</taxon>
        <taxon>Hexapoda</taxon>
        <taxon>Insecta</taxon>
        <taxon>Pterygota</taxon>
        <taxon>Neoptera</taxon>
        <taxon>Endopterygota</taxon>
        <taxon>Diptera</taxon>
        <taxon>Nematocera</taxon>
        <taxon>Culicoidea</taxon>
        <taxon>Culicidae</taxon>
        <taxon>Anophelinae</taxon>
        <taxon>Anopheles</taxon>
    </lineage>
</organism>
<evidence type="ECO:0000256" key="1">
    <source>
        <dbReference type="SAM" id="SignalP"/>
    </source>
</evidence>
<protein>
    <submittedName>
        <fullName evidence="2">Putative secreted protein</fullName>
    </submittedName>
</protein>
<sequence>MLIELWLVADLLFPFTLLQSSSSWLPKLLYRMMGCTDSAAKRDQAMATYHAIHCFLPRTPIGMLQSIVRGAARRLPDTPHDPEVINQKERAPRPFAYSTFGFGCMSGGQAGHALPLIGKMAPCSASYRTQRMAESRISRHRGDRVYLYTLHFSIYTRCCGCVVANGACVGPGPSGIGTHCKISRIRILLFGEQLNPNSPVYSLFGQEQKIFPTERVTYKRSRS</sequence>
<dbReference type="AlphaFoldDB" id="A0A2M4DFE6"/>